<dbReference type="EMBL" id="CAXITT010001108">
    <property type="protein sequence ID" value="CAL1547923.1"/>
    <property type="molecule type" value="Genomic_DNA"/>
</dbReference>
<dbReference type="AlphaFoldDB" id="A0AAV2IMR4"/>
<accession>A0AAV2IMR4</accession>
<organism evidence="2 3">
    <name type="scientific">Lymnaea stagnalis</name>
    <name type="common">Great pond snail</name>
    <name type="synonym">Helix stagnalis</name>
    <dbReference type="NCBI Taxonomy" id="6523"/>
    <lineage>
        <taxon>Eukaryota</taxon>
        <taxon>Metazoa</taxon>
        <taxon>Spiralia</taxon>
        <taxon>Lophotrochozoa</taxon>
        <taxon>Mollusca</taxon>
        <taxon>Gastropoda</taxon>
        <taxon>Heterobranchia</taxon>
        <taxon>Euthyneura</taxon>
        <taxon>Panpulmonata</taxon>
        <taxon>Hygrophila</taxon>
        <taxon>Lymnaeoidea</taxon>
        <taxon>Lymnaeidae</taxon>
        <taxon>Lymnaea</taxon>
    </lineage>
</organism>
<protein>
    <submittedName>
        <fullName evidence="2">Uncharacterized protein</fullName>
    </submittedName>
</protein>
<sequence length="98" mass="11382">MSVRDRHFHLSLTEARPVSSVQSQLAEQKEWLKQHHSKVESKVPSYHNPHAWESSSLHSTGAVSDARREVPVLSTPPRYPSKIRLELDDQDEIRVRQY</sequence>
<name>A0AAV2IMR4_LYMST</name>
<reference evidence="2 3" key="1">
    <citation type="submission" date="2024-04" db="EMBL/GenBank/DDBJ databases">
        <authorList>
            <consortium name="Genoscope - CEA"/>
            <person name="William W."/>
        </authorList>
    </citation>
    <scope>NUCLEOTIDE SEQUENCE [LARGE SCALE GENOMIC DNA]</scope>
</reference>
<dbReference type="Proteomes" id="UP001497497">
    <property type="component" value="Unassembled WGS sequence"/>
</dbReference>
<feature type="compositionally biased region" description="Polar residues" evidence="1">
    <location>
        <begin position="53"/>
        <end position="62"/>
    </location>
</feature>
<proteinExistence type="predicted"/>
<gene>
    <name evidence="2" type="ORF">GSLYS_00021240001</name>
</gene>
<comment type="caution">
    <text evidence="2">The sequence shown here is derived from an EMBL/GenBank/DDBJ whole genome shotgun (WGS) entry which is preliminary data.</text>
</comment>
<keyword evidence="3" id="KW-1185">Reference proteome</keyword>
<feature type="region of interest" description="Disordered" evidence="1">
    <location>
        <begin position="38"/>
        <end position="80"/>
    </location>
</feature>
<evidence type="ECO:0000313" key="2">
    <source>
        <dbReference type="EMBL" id="CAL1547923.1"/>
    </source>
</evidence>
<evidence type="ECO:0000313" key="3">
    <source>
        <dbReference type="Proteomes" id="UP001497497"/>
    </source>
</evidence>
<evidence type="ECO:0000256" key="1">
    <source>
        <dbReference type="SAM" id="MobiDB-lite"/>
    </source>
</evidence>